<sequence>MFQFDKFEKSKERRLIHGSQTVSPHGLSPLKTSCPGIHPMHSFRSCTLCRLTSHRLHKRYIEHKENLDEEKEIEIVTNLVGGNEGSLGIGKNLHSGRVLGFESLFSGPSGEVEHGEGSWASRVGVSALVGLKLDLENLLGFARLASGKDAIVFPFESRIADHLFDEMVWFLKLPTLLKLKSSIPFPNVGGPFKPLATSITRRKGQGFSGYAVN</sequence>
<organism evidence="1 2">
    <name type="scientific">Catharanthus roseus</name>
    <name type="common">Madagascar periwinkle</name>
    <name type="synonym">Vinca rosea</name>
    <dbReference type="NCBI Taxonomy" id="4058"/>
    <lineage>
        <taxon>Eukaryota</taxon>
        <taxon>Viridiplantae</taxon>
        <taxon>Streptophyta</taxon>
        <taxon>Embryophyta</taxon>
        <taxon>Tracheophyta</taxon>
        <taxon>Spermatophyta</taxon>
        <taxon>Magnoliopsida</taxon>
        <taxon>eudicotyledons</taxon>
        <taxon>Gunneridae</taxon>
        <taxon>Pentapetalae</taxon>
        <taxon>asterids</taxon>
        <taxon>lamiids</taxon>
        <taxon>Gentianales</taxon>
        <taxon>Apocynaceae</taxon>
        <taxon>Rauvolfioideae</taxon>
        <taxon>Vinceae</taxon>
        <taxon>Catharanthinae</taxon>
        <taxon>Catharanthus</taxon>
    </lineage>
</organism>
<accession>A0ACC0BEW7</accession>
<dbReference type="Proteomes" id="UP001060085">
    <property type="component" value="Linkage Group LG03"/>
</dbReference>
<name>A0ACC0BEW7_CATRO</name>
<reference evidence="2" key="1">
    <citation type="journal article" date="2023" name="Nat. Plants">
        <title>Single-cell RNA sequencing provides a high-resolution roadmap for understanding the multicellular compartmentation of specialized metabolism.</title>
        <authorList>
            <person name="Sun S."/>
            <person name="Shen X."/>
            <person name="Li Y."/>
            <person name="Li Y."/>
            <person name="Wang S."/>
            <person name="Li R."/>
            <person name="Zhang H."/>
            <person name="Shen G."/>
            <person name="Guo B."/>
            <person name="Wei J."/>
            <person name="Xu J."/>
            <person name="St-Pierre B."/>
            <person name="Chen S."/>
            <person name="Sun C."/>
        </authorList>
    </citation>
    <scope>NUCLEOTIDE SEQUENCE [LARGE SCALE GENOMIC DNA]</scope>
</reference>
<gene>
    <name evidence="1" type="ORF">M9H77_11534</name>
</gene>
<keyword evidence="2" id="KW-1185">Reference proteome</keyword>
<comment type="caution">
    <text evidence="1">The sequence shown here is derived from an EMBL/GenBank/DDBJ whole genome shotgun (WGS) entry which is preliminary data.</text>
</comment>
<protein>
    <submittedName>
        <fullName evidence="1">Uncharacterized protein</fullName>
    </submittedName>
</protein>
<proteinExistence type="predicted"/>
<evidence type="ECO:0000313" key="2">
    <source>
        <dbReference type="Proteomes" id="UP001060085"/>
    </source>
</evidence>
<evidence type="ECO:0000313" key="1">
    <source>
        <dbReference type="EMBL" id="KAI5671170.1"/>
    </source>
</evidence>
<dbReference type="EMBL" id="CM044703">
    <property type="protein sequence ID" value="KAI5671170.1"/>
    <property type="molecule type" value="Genomic_DNA"/>
</dbReference>